<keyword evidence="1" id="KW-0812">Transmembrane</keyword>
<feature type="transmembrane region" description="Helical" evidence="1">
    <location>
        <begin position="40"/>
        <end position="60"/>
    </location>
</feature>
<reference evidence="2 3" key="1">
    <citation type="submission" date="2018-11" db="EMBL/GenBank/DDBJ databases">
        <authorList>
            <person name="Criscuolo A."/>
        </authorList>
    </citation>
    <scope>NUCLEOTIDE SEQUENCE [LARGE SCALE GENOMIC DNA]</scope>
    <source>
        <strain evidence="2">ATB-66</strain>
    </source>
</reference>
<gene>
    <name evidence="2" type="ORF">FILTAD_02162</name>
</gene>
<protein>
    <submittedName>
        <fullName evidence="2">Uncharacterized protein</fullName>
    </submittedName>
</protein>
<keyword evidence="1" id="KW-1133">Transmembrane helix</keyword>
<proteinExistence type="predicted"/>
<evidence type="ECO:0000256" key="1">
    <source>
        <dbReference type="SAM" id="Phobius"/>
    </source>
</evidence>
<dbReference type="Proteomes" id="UP000270468">
    <property type="component" value="Unassembled WGS sequence"/>
</dbReference>
<name>A0A3P5X5V2_9BACL</name>
<keyword evidence="1" id="KW-0472">Membrane</keyword>
<dbReference type="AlphaFoldDB" id="A0A3P5X5V2"/>
<keyword evidence="3" id="KW-1185">Reference proteome</keyword>
<organism evidence="2 3">
    <name type="scientific">Filibacter tadaridae</name>
    <dbReference type="NCBI Taxonomy" id="2483811"/>
    <lineage>
        <taxon>Bacteria</taxon>
        <taxon>Bacillati</taxon>
        <taxon>Bacillota</taxon>
        <taxon>Bacilli</taxon>
        <taxon>Bacillales</taxon>
        <taxon>Caryophanaceae</taxon>
        <taxon>Filibacter</taxon>
    </lineage>
</organism>
<accession>A0A3P5X5V2</accession>
<feature type="transmembrane region" description="Helical" evidence="1">
    <location>
        <begin position="12"/>
        <end position="34"/>
    </location>
</feature>
<evidence type="ECO:0000313" key="2">
    <source>
        <dbReference type="EMBL" id="VDC29589.1"/>
    </source>
</evidence>
<evidence type="ECO:0000313" key="3">
    <source>
        <dbReference type="Proteomes" id="UP000270468"/>
    </source>
</evidence>
<dbReference type="EMBL" id="UXAV01000042">
    <property type="protein sequence ID" value="VDC29589.1"/>
    <property type="molecule type" value="Genomic_DNA"/>
</dbReference>
<sequence>MSERFELSFKNKVVRMLLIIIVPTLFVQMFLRLFTELPRIIPAVIPVISLIVFSLGFIFINGNRRKSTQLPIVF</sequence>